<keyword evidence="13" id="KW-1185">Reference proteome</keyword>
<dbReference type="PROSITE" id="PS00486">
    <property type="entry name" value="DNA_MISMATCH_REPAIR_2"/>
    <property type="match status" value="1"/>
</dbReference>
<feature type="region of interest" description="Disordered" evidence="10">
    <location>
        <begin position="737"/>
        <end position="918"/>
    </location>
</feature>
<feature type="compositionally biased region" description="Polar residues" evidence="10">
    <location>
        <begin position="841"/>
        <end position="856"/>
    </location>
</feature>
<evidence type="ECO:0000256" key="2">
    <source>
        <dbReference type="ARBA" id="ARBA00022151"/>
    </source>
</evidence>
<keyword evidence="6" id="KW-0469">Meiosis</keyword>
<feature type="compositionally biased region" description="Acidic residues" evidence="10">
    <location>
        <begin position="965"/>
        <end position="978"/>
    </location>
</feature>
<dbReference type="SMART" id="SM00534">
    <property type="entry name" value="MUTSac"/>
    <property type="match status" value="1"/>
</dbReference>
<dbReference type="SUPFAM" id="SSF48334">
    <property type="entry name" value="DNA repair protein MutS, domain III"/>
    <property type="match status" value="1"/>
</dbReference>
<keyword evidence="5" id="KW-0238">DNA-binding</keyword>
<evidence type="ECO:0000313" key="13">
    <source>
        <dbReference type="Proteomes" id="UP001197093"/>
    </source>
</evidence>
<protein>
    <recommendedName>
        <fullName evidence="2 9">DNA mismatch repair protein MSH3</fullName>
    </recommendedName>
    <alternativeName>
        <fullName evidence="2 9">DNA mismatch repair protein MSH3</fullName>
    </alternativeName>
    <alternativeName>
        <fullName evidence="8">MutS protein homolog 3</fullName>
    </alternativeName>
</protein>
<dbReference type="Pfam" id="PF00488">
    <property type="entry name" value="MutS_V"/>
    <property type="match status" value="1"/>
</dbReference>
<dbReference type="Gene3D" id="3.40.50.300">
    <property type="entry name" value="P-loop containing nucleotide triphosphate hydrolases"/>
    <property type="match status" value="1"/>
</dbReference>
<gene>
    <name evidence="12" type="ORF">NEMBOFW57_002829</name>
</gene>
<dbReference type="PANTHER" id="PTHR11361">
    <property type="entry name" value="DNA MISMATCH REPAIR PROTEIN MUTS FAMILY MEMBER"/>
    <property type="match status" value="1"/>
</dbReference>
<dbReference type="SUPFAM" id="SSF52540">
    <property type="entry name" value="P-loop containing nucleoside triphosphate hydrolases"/>
    <property type="match status" value="1"/>
</dbReference>
<sequence length="978" mass="109748">MIGVAVINVTMGQVDLIRIVNDDRYRRLIETLWKASTWPQTFLVLKKVIDQQSKSSLTNCLTKEFPRAEVVPLDREHWNESEDTMGLDRSTITSLELFQNVRNAKGKHSTLFGLLNNTLTPQGRRMIRSALLQPSTSRDEIIARHDAVEELSSNEDLFTEIRASLKHLVHIDVERSIPWVALKTGEPRLPLQDGVAMIQGRYQVVMASHEELKDAEKDLNHVLMIKAYLGGVRAVHETLEVSDCTSKLCKWVLEKCRLEHTAPILALIEEAIEQDAIYSKAPIDVRNNRLWAVKAEPNGVLEGSRQLYRDRTNEMHQYVEELNKTFQEHLGTAPELRLANDNHYYLRFQWSDVERELVRQQLGTESGVSSGMRHWRPRLLGGVGIVNGIRRKQHYDCQTLELIQRSSQIQRHADIITGQSDRFIVDLKKSLMDHAESLLTVNEAIGVLDMLSSFAYLATTQNYVRPILSDNMVLKGARHPMVEVRKQNFVPNDVYSGDDGARFQIVTGGNMSGKSTFIRTVALVQIMTQIGSFIPATYAGMPICDRLFTRLSTEDKPESNLGTFAVEMTEMNMILRQITKDSLVIIDELGRGTSTKEGLAVALAMSEKLIATGCRVFFATHFTELARILNATQPRSVLNVHVAGESSKIGDSTQISLPHTISAGPVKNEDYGLDLSRRFLPDRVINNAEKVSVKQNKLILALPDFLKQAHTSTMDDTALASYLKKLQTEFTIRMNIAADDDRQEDPGSDDVGQAGKFPILDKPSDDDLEEWRKKCDAAERRVMNANMSQSQERKRPVSGDEASENQQKRNKTGSDAQSRISQPLPINRGSMIEELRKGACTPTTRAETPSSLASDITDSDMASVMQATPAQGSNTQTTASKHQRAVSVSSSSPNYDEDMLDYDDAEDARPPTPQQLDAERYAGVVQPLERFQPLKEWYARQERKDEGTSKVSGEASTQSQLDGEPLGDTEEEEEERTN</sequence>
<name>A0AAD4I2T5_9PEZI</name>
<dbReference type="GO" id="GO:0005634">
    <property type="term" value="C:nucleus"/>
    <property type="evidence" value="ECO:0007669"/>
    <property type="project" value="TreeGrafter"/>
</dbReference>
<evidence type="ECO:0000256" key="6">
    <source>
        <dbReference type="ARBA" id="ARBA00023254"/>
    </source>
</evidence>
<evidence type="ECO:0000256" key="8">
    <source>
        <dbReference type="ARBA" id="ARBA00029792"/>
    </source>
</evidence>
<dbReference type="GO" id="GO:0007131">
    <property type="term" value="P:reciprocal meiotic recombination"/>
    <property type="evidence" value="ECO:0007669"/>
    <property type="project" value="TreeGrafter"/>
</dbReference>
<evidence type="ECO:0000256" key="3">
    <source>
        <dbReference type="ARBA" id="ARBA00022741"/>
    </source>
</evidence>
<dbReference type="InterPro" id="IPR027417">
    <property type="entry name" value="P-loop_NTPase"/>
</dbReference>
<evidence type="ECO:0000313" key="12">
    <source>
        <dbReference type="EMBL" id="KAG7292786.1"/>
    </source>
</evidence>
<feature type="compositionally biased region" description="Basic and acidic residues" evidence="10">
    <location>
        <begin position="762"/>
        <end position="782"/>
    </location>
</feature>
<feature type="compositionally biased region" description="Basic and acidic residues" evidence="10">
    <location>
        <begin position="937"/>
        <end position="948"/>
    </location>
</feature>
<dbReference type="Proteomes" id="UP001197093">
    <property type="component" value="Unassembled WGS sequence"/>
</dbReference>
<proteinExistence type="inferred from homology"/>
<dbReference type="InterPro" id="IPR045076">
    <property type="entry name" value="MutS"/>
</dbReference>
<comment type="similarity">
    <text evidence="1">Belongs to the DNA mismatch repair MutS family. MSH3 subfamily.</text>
</comment>
<feature type="domain" description="DNA mismatch repair proteins mutS family" evidence="11">
    <location>
        <begin position="582"/>
        <end position="598"/>
    </location>
</feature>
<dbReference type="Gene3D" id="1.10.1420.10">
    <property type="match status" value="1"/>
</dbReference>
<dbReference type="InterPro" id="IPR007696">
    <property type="entry name" value="DNA_mismatch_repair_MutS_core"/>
</dbReference>
<reference evidence="12" key="1">
    <citation type="submission" date="2023-02" db="EMBL/GenBank/DDBJ databases">
        <authorList>
            <person name="Palmer J.M."/>
        </authorList>
    </citation>
    <scope>NUCLEOTIDE SEQUENCE</scope>
    <source>
        <strain evidence="12">FW57</strain>
    </source>
</reference>
<dbReference type="GO" id="GO:0005524">
    <property type="term" value="F:ATP binding"/>
    <property type="evidence" value="ECO:0007669"/>
    <property type="project" value="UniProtKB-KW"/>
</dbReference>
<dbReference type="SMART" id="SM00533">
    <property type="entry name" value="MUTSd"/>
    <property type="match status" value="1"/>
</dbReference>
<organism evidence="12 13">
    <name type="scientific">Staphylotrichum longicolle</name>
    <dbReference type="NCBI Taxonomy" id="669026"/>
    <lineage>
        <taxon>Eukaryota</taxon>
        <taxon>Fungi</taxon>
        <taxon>Dikarya</taxon>
        <taxon>Ascomycota</taxon>
        <taxon>Pezizomycotina</taxon>
        <taxon>Sordariomycetes</taxon>
        <taxon>Sordariomycetidae</taxon>
        <taxon>Sordariales</taxon>
        <taxon>Chaetomiaceae</taxon>
        <taxon>Staphylotrichum</taxon>
    </lineage>
</organism>
<comment type="caution">
    <text evidence="12">The sequence shown here is derived from an EMBL/GenBank/DDBJ whole genome shotgun (WGS) entry which is preliminary data.</text>
</comment>
<evidence type="ECO:0000256" key="1">
    <source>
        <dbReference type="ARBA" id="ARBA00007094"/>
    </source>
</evidence>
<evidence type="ECO:0000256" key="7">
    <source>
        <dbReference type="ARBA" id="ARBA00025902"/>
    </source>
</evidence>
<dbReference type="Pfam" id="PF05192">
    <property type="entry name" value="MutS_III"/>
    <property type="match status" value="1"/>
</dbReference>
<evidence type="ECO:0000259" key="11">
    <source>
        <dbReference type="PROSITE" id="PS00486"/>
    </source>
</evidence>
<feature type="compositionally biased region" description="Polar residues" evidence="10">
    <location>
        <begin position="949"/>
        <end position="961"/>
    </location>
</feature>
<keyword evidence="4" id="KW-0067">ATP-binding</keyword>
<feature type="region of interest" description="Disordered" evidence="10">
    <location>
        <begin position="936"/>
        <end position="978"/>
    </location>
</feature>
<evidence type="ECO:0000256" key="10">
    <source>
        <dbReference type="SAM" id="MobiDB-lite"/>
    </source>
</evidence>
<dbReference type="InterPro" id="IPR036187">
    <property type="entry name" value="DNA_mismatch_repair_MutS_sf"/>
</dbReference>
<dbReference type="PANTHER" id="PTHR11361:SF21">
    <property type="entry name" value="MUTS PROTEIN HOMOLOG 4"/>
    <property type="match status" value="1"/>
</dbReference>
<evidence type="ECO:0000256" key="4">
    <source>
        <dbReference type="ARBA" id="ARBA00022840"/>
    </source>
</evidence>
<keyword evidence="3" id="KW-0547">Nucleotide-binding</keyword>
<dbReference type="InterPro" id="IPR000432">
    <property type="entry name" value="DNA_mismatch_repair_MutS_C"/>
</dbReference>
<dbReference type="AlphaFoldDB" id="A0AAD4I2T5"/>
<dbReference type="EMBL" id="JAHCVI010000001">
    <property type="protein sequence ID" value="KAG7292786.1"/>
    <property type="molecule type" value="Genomic_DNA"/>
</dbReference>
<evidence type="ECO:0000256" key="5">
    <source>
        <dbReference type="ARBA" id="ARBA00023125"/>
    </source>
</evidence>
<accession>A0AAD4I2T5</accession>
<comment type="subunit">
    <text evidence="7">Heterodimer consisting of MSH2-MSH3 (MutS beta). Forms a ternary complex with MutL alpha (MLH1-PMS1).</text>
</comment>
<evidence type="ECO:0000256" key="9">
    <source>
        <dbReference type="ARBA" id="ARBA00073774"/>
    </source>
</evidence>
<dbReference type="GO" id="GO:0030983">
    <property type="term" value="F:mismatched DNA binding"/>
    <property type="evidence" value="ECO:0007669"/>
    <property type="project" value="InterPro"/>
</dbReference>
<dbReference type="GO" id="GO:0006298">
    <property type="term" value="P:mismatch repair"/>
    <property type="evidence" value="ECO:0007669"/>
    <property type="project" value="InterPro"/>
</dbReference>
<feature type="compositionally biased region" description="Polar residues" evidence="10">
    <location>
        <begin position="865"/>
        <end position="894"/>
    </location>
</feature>
<feature type="compositionally biased region" description="Acidic residues" evidence="10">
    <location>
        <begin position="895"/>
        <end position="906"/>
    </location>
</feature>
<dbReference type="GO" id="GO:0140664">
    <property type="term" value="F:ATP-dependent DNA damage sensor activity"/>
    <property type="evidence" value="ECO:0007669"/>
    <property type="project" value="InterPro"/>
</dbReference>
<dbReference type="FunFam" id="3.40.50.300:FF:000870">
    <property type="entry name" value="MutS protein homolog 4"/>
    <property type="match status" value="1"/>
</dbReference>